<dbReference type="EMBL" id="JABSTU010000011">
    <property type="protein sequence ID" value="KAH8010140.1"/>
    <property type="molecule type" value="Genomic_DNA"/>
</dbReference>
<evidence type="ECO:0000313" key="2">
    <source>
        <dbReference type="EMBL" id="KAH8010140.1"/>
    </source>
</evidence>
<proteinExistence type="predicted"/>
<reference evidence="2" key="1">
    <citation type="journal article" date="2020" name="Cell">
        <title>Large-Scale Comparative Analyses of Tick Genomes Elucidate Their Genetic Diversity and Vector Capacities.</title>
        <authorList>
            <consortium name="Tick Genome and Microbiome Consortium (TIGMIC)"/>
            <person name="Jia N."/>
            <person name="Wang J."/>
            <person name="Shi W."/>
            <person name="Du L."/>
            <person name="Sun Y."/>
            <person name="Zhan W."/>
            <person name="Jiang J.F."/>
            <person name="Wang Q."/>
            <person name="Zhang B."/>
            <person name="Ji P."/>
            <person name="Bell-Sakyi L."/>
            <person name="Cui X.M."/>
            <person name="Yuan T.T."/>
            <person name="Jiang B.G."/>
            <person name="Yang W.F."/>
            <person name="Lam T.T."/>
            <person name="Chang Q.C."/>
            <person name="Ding S.J."/>
            <person name="Wang X.J."/>
            <person name="Zhu J.G."/>
            <person name="Ruan X.D."/>
            <person name="Zhao L."/>
            <person name="Wei J.T."/>
            <person name="Ye R.Z."/>
            <person name="Que T.C."/>
            <person name="Du C.H."/>
            <person name="Zhou Y.H."/>
            <person name="Cheng J.X."/>
            <person name="Dai P.F."/>
            <person name="Guo W.B."/>
            <person name="Han X.H."/>
            <person name="Huang E.J."/>
            <person name="Li L.F."/>
            <person name="Wei W."/>
            <person name="Gao Y.C."/>
            <person name="Liu J.Z."/>
            <person name="Shao H.Z."/>
            <person name="Wang X."/>
            <person name="Wang C.C."/>
            <person name="Yang T.C."/>
            <person name="Huo Q.B."/>
            <person name="Li W."/>
            <person name="Chen H.Y."/>
            <person name="Chen S.E."/>
            <person name="Zhou L.G."/>
            <person name="Ni X.B."/>
            <person name="Tian J.H."/>
            <person name="Sheng Y."/>
            <person name="Liu T."/>
            <person name="Pan Y.S."/>
            <person name="Xia L.Y."/>
            <person name="Li J."/>
            <person name="Zhao F."/>
            <person name="Cao W.C."/>
        </authorList>
    </citation>
    <scope>NUCLEOTIDE SEQUENCE</scope>
    <source>
        <strain evidence="2">Rmic-2018</strain>
    </source>
</reference>
<feature type="compositionally biased region" description="Low complexity" evidence="1">
    <location>
        <begin position="167"/>
        <end position="176"/>
    </location>
</feature>
<comment type="caution">
    <text evidence="2">The sequence shown here is derived from an EMBL/GenBank/DDBJ whole genome shotgun (WGS) entry which is preliminary data.</text>
</comment>
<name>A0A9J6D7Q7_RHIMP</name>
<protein>
    <submittedName>
        <fullName evidence="2">Uncharacterized protein</fullName>
    </submittedName>
</protein>
<sequence length="428" mass="48566">MCAAESSLHRIKPIDRNRWKGRLKKATKDASYFNFESNRITTDEAVPHALVDSDALDIARRLRKCLKKNGPSLEEDLLIAMRPSHVQYVIHAYGTLAAFMDLLSGFEQDQEGRYMLLCYEGLDGKVWDCSSSSHTQEERSHGLYSSGSSYDGLQCADDSEPECEPCSSSSSSCYEPAVEEQPEEKRHRLRDASCQTPLSCYSREVKHIKKRLQIVRRNEASEAQQLRLKIEQLVARPQVSTPHYGVRTRNRTAPRERKPVDKNRAYGKVSPPRLPLQQRILPVRHIPENNLLTPPVETKIRPMAQADKKYSRSERSVKEVHKLRGSEKSADKRTDVESVGSSQGKTENSSTDMQISRIFRMAKKHRPDVTNTEIREPLRHVRLAKGGFSDMIFSAIVDLALGQLKDGPEDRVKACEGRPLKARSSTRN</sequence>
<dbReference type="AlphaFoldDB" id="A0A9J6D7Q7"/>
<organism evidence="2 3">
    <name type="scientific">Rhipicephalus microplus</name>
    <name type="common">Cattle tick</name>
    <name type="synonym">Boophilus microplus</name>
    <dbReference type="NCBI Taxonomy" id="6941"/>
    <lineage>
        <taxon>Eukaryota</taxon>
        <taxon>Metazoa</taxon>
        <taxon>Ecdysozoa</taxon>
        <taxon>Arthropoda</taxon>
        <taxon>Chelicerata</taxon>
        <taxon>Arachnida</taxon>
        <taxon>Acari</taxon>
        <taxon>Parasitiformes</taxon>
        <taxon>Ixodida</taxon>
        <taxon>Ixodoidea</taxon>
        <taxon>Ixodidae</taxon>
        <taxon>Rhipicephalinae</taxon>
        <taxon>Rhipicephalus</taxon>
        <taxon>Boophilus</taxon>
    </lineage>
</organism>
<evidence type="ECO:0000256" key="1">
    <source>
        <dbReference type="SAM" id="MobiDB-lite"/>
    </source>
</evidence>
<evidence type="ECO:0000313" key="3">
    <source>
        <dbReference type="Proteomes" id="UP000821866"/>
    </source>
</evidence>
<reference evidence="2" key="2">
    <citation type="submission" date="2021-09" db="EMBL/GenBank/DDBJ databases">
        <authorList>
            <person name="Jia N."/>
            <person name="Wang J."/>
            <person name="Shi W."/>
            <person name="Du L."/>
            <person name="Sun Y."/>
            <person name="Zhan W."/>
            <person name="Jiang J."/>
            <person name="Wang Q."/>
            <person name="Zhang B."/>
            <person name="Ji P."/>
            <person name="Sakyi L.B."/>
            <person name="Cui X."/>
            <person name="Yuan T."/>
            <person name="Jiang B."/>
            <person name="Yang W."/>
            <person name="Lam T.T.-Y."/>
            <person name="Chang Q."/>
            <person name="Ding S."/>
            <person name="Wang X."/>
            <person name="Zhu J."/>
            <person name="Ruan X."/>
            <person name="Zhao L."/>
            <person name="Wei J."/>
            <person name="Que T."/>
            <person name="Du C."/>
            <person name="Cheng J."/>
            <person name="Dai P."/>
            <person name="Han X."/>
            <person name="Huang E."/>
            <person name="Gao Y."/>
            <person name="Liu J."/>
            <person name="Shao H."/>
            <person name="Ye R."/>
            <person name="Li L."/>
            <person name="Wei W."/>
            <person name="Wang X."/>
            <person name="Wang C."/>
            <person name="Huo Q."/>
            <person name="Li W."/>
            <person name="Guo W."/>
            <person name="Chen H."/>
            <person name="Chen S."/>
            <person name="Zhou L."/>
            <person name="Zhou L."/>
            <person name="Ni X."/>
            <person name="Tian J."/>
            <person name="Zhou Y."/>
            <person name="Sheng Y."/>
            <person name="Liu T."/>
            <person name="Pan Y."/>
            <person name="Xia L."/>
            <person name="Li J."/>
            <person name="Zhao F."/>
            <person name="Cao W."/>
        </authorList>
    </citation>
    <scope>NUCLEOTIDE SEQUENCE</scope>
    <source>
        <strain evidence="2">Rmic-2018</strain>
        <tissue evidence="2">Larvae</tissue>
    </source>
</reference>
<dbReference type="Proteomes" id="UP000821866">
    <property type="component" value="Chromosome 9"/>
</dbReference>
<accession>A0A9J6D7Q7</accession>
<gene>
    <name evidence="2" type="ORF">HPB51_025411</name>
</gene>
<feature type="compositionally biased region" description="Polar residues" evidence="1">
    <location>
        <begin position="339"/>
        <end position="352"/>
    </location>
</feature>
<feature type="region of interest" description="Disordered" evidence="1">
    <location>
        <begin position="304"/>
        <end position="352"/>
    </location>
</feature>
<feature type="compositionally biased region" description="Basic and acidic residues" evidence="1">
    <location>
        <begin position="306"/>
        <end position="336"/>
    </location>
</feature>
<keyword evidence="3" id="KW-1185">Reference proteome</keyword>
<feature type="region of interest" description="Disordered" evidence="1">
    <location>
        <begin position="167"/>
        <end position="190"/>
    </location>
</feature>